<dbReference type="Gene3D" id="1.10.8.100">
    <property type="entry name" value="Ribosomal RNA adenine dimethylase-like, domain 2"/>
    <property type="match status" value="1"/>
</dbReference>
<keyword evidence="4 5" id="KW-0694">RNA-binding</keyword>
<dbReference type="InterPro" id="IPR001737">
    <property type="entry name" value="KsgA/Erm"/>
</dbReference>
<reference evidence="7 8" key="1">
    <citation type="journal article" date="2015" name="Nature">
        <title>rRNA introns, odd ribosomes, and small enigmatic genomes across a large radiation of phyla.</title>
        <authorList>
            <person name="Brown C.T."/>
            <person name="Hug L.A."/>
            <person name="Thomas B.C."/>
            <person name="Sharon I."/>
            <person name="Castelle C.J."/>
            <person name="Singh A."/>
            <person name="Wilkins M.J."/>
            <person name="Williams K.H."/>
            <person name="Banfield J.F."/>
        </authorList>
    </citation>
    <scope>NUCLEOTIDE SEQUENCE [LARGE SCALE GENOMIC DNA]</scope>
</reference>
<protein>
    <submittedName>
        <fullName evidence="7">rRNA (Adenine-N(6)-)-methyltransferase</fullName>
    </submittedName>
</protein>
<feature type="binding site" evidence="5">
    <location>
        <position position="97"/>
    </location>
    <ligand>
        <name>S-adenosyl-L-methionine</name>
        <dbReference type="ChEBI" id="CHEBI:59789"/>
    </ligand>
</feature>
<evidence type="ECO:0000256" key="1">
    <source>
        <dbReference type="ARBA" id="ARBA00022603"/>
    </source>
</evidence>
<dbReference type="PROSITE" id="PS51689">
    <property type="entry name" value="SAM_RNA_A_N6_MT"/>
    <property type="match status" value="1"/>
</dbReference>
<dbReference type="EMBL" id="LCNU01000042">
    <property type="protein sequence ID" value="KKU62837.1"/>
    <property type="molecule type" value="Genomic_DNA"/>
</dbReference>
<dbReference type="GO" id="GO:0000179">
    <property type="term" value="F:rRNA (adenine-N6,N6-)-dimethyltransferase activity"/>
    <property type="evidence" value="ECO:0007669"/>
    <property type="project" value="UniProtKB-UniRule"/>
</dbReference>
<dbReference type="PANTHER" id="PTHR11727">
    <property type="entry name" value="DIMETHYLADENOSINE TRANSFERASE"/>
    <property type="match status" value="1"/>
</dbReference>
<proteinExistence type="inferred from homology"/>
<dbReference type="InterPro" id="IPR020598">
    <property type="entry name" value="rRNA_Ade_methylase_Trfase_N"/>
</dbReference>
<evidence type="ECO:0000313" key="8">
    <source>
        <dbReference type="Proteomes" id="UP000034502"/>
    </source>
</evidence>
<name>A0A0G1S0G8_9BACT</name>
<dbReference type="InterPro" id="IPR023165">
    <property type="entry name" value="rRNA_Ade_diMease-like_C"/>
</dbReference>
<evidence type="ECO:0000256" key="2">
    <source>
        <dbReference type="ARBA" id="ARBA00022679"/>
    </source>
</evidence>
<gene>
    <name evidence="7" type="ORF">UX86_C0042G0008</name>
</gene>
<dbReference type="SMART" id="SM00650">
    <property type="entry name" value="rADc"/>
    <property type="match status" value="1"/>
</dbReference>
<keyword evidence="3 5" id="KW-0949">S-adenosyl-L-methionine</keyword>
<evidence type="ECO:0000259" key="6">
    <source>
        <dbReference type="SMART" id="SM00650"/>
    </source>
</evidence>
<dbReference type="STRING" id="1618364.UX86_C0042G0008"/>
<dbReference type="PROSITE" id="PS01131">
    <property type="entry name" value="RRNA_A_DIMETH"/>
    <property type="match status" value="1"/>
</dbReference>
<comment type="caution">
    <text evidence="5">Lacks conserved residue(s) required for the propagation of feature annotation.</text>
</comment>
<dbReference type="InterPro" id="IPR020596">
    <property type="entry name" value="rRNA_Ade_Mease_Trfase_CS"/>
</dbReference>
<feature type="binding site" evidence="5">
    <location>
        <position position="39"/>
    </location>
    <ligand>
        <name>S-adenosyl-L-methionine</name>
        <dbReference type="ChEBI" id="CHEBI:59789"/>
    </ligand>
</feature>
<keyword evidence="2 5" id="KW-0808">Transferase</keyword>
<dbReference type="GO" id="GO:0005829">
    <property type="term" value="C:cytosol"/>
    <property type="evidence" value="ECO:0007669"/>
    <property type="project" value="TreeGrafter"/>
</dbReference>
<evidence type="ECO:0000313" key="7">
    <source>
        <dbReference type="EMBL" id="KKU62837.1"/>
    </source>
</evidence>
<evidence type="ECO:0000256" key="3">
    <source>
        <dbReference type="ARBA" id="ARBA00022691"/>
    </source>
</evidence>
<dbReference type="Pfam" id="PF00398">
    <property type="entry name" value="RrnaAD"/>
    <property type="match status" value="1"/>
</dbReference>
<accession>A0A0G1S0G8</accession>
<dbReference type="AlphaFoldDB" id="A0A0G1S0G8"/>
<evidence type="ECO:0000256" key="5">
    <source>
        <dbReference type="PROSITE-ProRule" id="PRU01026"/>
    </source>
</evidence>
<sequence length="158" mass="17919">MYWLRRRLYSQNFFTNRELIRKLIRSSSISSKDTVLDIGAGSGFITRELAKVAAKVIALEIDPGLASRLPKLKNVTPVCQSITDFPLPDTPYKVFSNIPFSKTADIIRKLLHSPSSPEDSYLIVQAEAADKFTLGQVSNTMSALLYYPWWEISTRFQK</sequence>
<dbReference type="Proteomes" id="UP000034502">
    <property type="component" value="Unassembled WGS sequence"/>
</dbReference>
<dbReference type="InterPro" id="IPR029063">
    <property type="entry name" value="SAM-dependent_MTases_sf"/>
</dbReference>
<dbReference type="GO" id="GO:0003723">
    <property type="term" value="F:RNA binding"/>
    <property type="evidence" value="ECO:0007669"/>
    <property type="project" value="UniProtKB-UniRule"/>
</dbReference>
<dbReference type="PANTHER" id="PTHR11727:SF7">
    <property type="entry name" value="DIMETHYLADENOSINE TRANSFERASE-RELATED"/>
    <property type="match status" value="1"/>
</dbReference>
<organism evidence="7 8">
    <name type="scientific">Candidatus Amesbacteria bacterium GW2011_GWC1_47_15</name>
    <dbReference type="NCBI Taxonomy" id="1618364"/>
    <lineage>
        <taxon>Bacteria</taxon>
        <taxon>Candidatus Amesiibacteriota</taxon>
    </lineage>
</organism>
<feature type="binding site" evidence="5">
    <location>
        <position position="12"/>
    </location>
    <ligand>
        <name>S-adenosyl-L-methionine</name>
        <dbReference type="ChEBI" id="CHEBI:59789"/>
    </ligand>
</feature>
<dbReference type="Gene3D" id="3.40.50.150">
    <property type="entry name" value="Vaccinia Virus protein VP39"/>
    <property type="match status" value="1"/>
</dbReference>
<comment type="caution">
    <text evidence="7">The sequence shown here is derived from an EMBL/GenBank/DDBJ whole genome shotgun (WGS) entry which is preliminary data.</text>
</comment>
<keyword evidence="1 5" id="KW-0489">Methyltransferase</keyword>
<comment type="similarity">
    <text evidence="5">Belongs to the class I-like SAM-binding methyltransferase superfamily. rRNA adenine N(6)-methyltransferase family.</text>
</comment>
<dbReference type="CDD" id="cd02440">
    <property type="entry name" value="AdoMet_MTases"/>
    <property type="match status" value="1"/>
</dbReference>
<feature type="binding site" evidence="5">
    <location>
        <position position="60"/>
    </location>
    <ligand>
        <name>S-adenosyl-L-methionine</name>
        <dbReference type="ChEBI" id="CHEBI:59789"/>
    </ligand>
</feature>
<feature type="domain" description="Ribosomal RNA adenine methylase transferase N-terminal" evidence="6">
    <location>
        <begin position="19"/>
        <end position="157"/>
    </location>
</feature>
<dbReference type="SUPFAM" id="SSF53335">
    <property type="entry name" value="S-adenosyl-L-methionine-dependent methyltransferases"/>
    <property type="match status" value="1"/>
</dbReference>
<evidence type="ECO:0000256" key="4">
    <source>
        <dbReference type="ARBA" id="ARBA00022884"/>
    </source>
</evidence>